<dbReference type="EMBL" id="CP148067">
    <property type="protein sequence ID" value="WXL29101.1"/>
    <property type="molecule type" value="Genomic_DNA"/>
</dbReference>
<keyword evidence="1" id="KW-1133">Transmembrane helix</keyword>
<evidence type="ECO:0000313" key="3">
    <source>
        <dbReference type="Proteomes" id="UP001477443"/>
    </source>
</evidence>
<accession>A0ABZ2RPY3</accession>
<dbReference type="Proteomes" id="UP001477443">
    <property type="component" value="Chromosome"/>
</dbReference>
<dbReference type="RefSeq" id="WP_338822701.1">
    <property type="nucleotide sequence ID" value="NZ_CP148067.1"/>
</dbReference>
<organism evidence="2 3">
    <name type="scientific">Mycoplasmopsis felifaucium</name>
    <dbReference type="NCBI Taxonomy" id="35768"/>
    <lineage>
        <taxon>Bacteria</taxon>
        <taxon>Bacillati</taxon>
        <taxon>Mycoplasmatota</taxon>
        <taxon>Mycoplasmoidales</taxon>
        <taxon>Metamycoplasmataceae</taxon>
        <taxon>Mycoplasmopsis</taxon>
    </lineage>
</organism>
<keyword evidence="3" id="KW-1185">Reference proteome</keyword>
<evidence type="ECO:0000313" key="2">
    <source>
        <dbReference type="EMBL" id="WXL29101.1"/>
    </source>
</evidence>
<name>A0ABZ2RPY3_9BACT</name>
<proteinExistence type="predicted"/>
<protein>
    <submittedName>
        <fullName evidence="2">Uncharacterized protein</fullName>
    </submittedName>
</protein>
<reference evidence="2" key="1">
    <citation type="submission" date="2024-03" db="EMBL/GenBank/DDBJ databases">
        <title>Complete genome sequence of Mycoplasma felifaucium Z921 isolated from the trachea of a cheetah.</title>
        <authorList>
            <person name="Spergser J."/>
        </authorList>
    </citation>
    <scope>NUCLEOTIDE SEQUENCE [LARGE SCALE GENOMIC DNA]</scope>
    <source>
        <strain evidence="2">Z921</strain>
    </source>
</reference>
<sequence length="80" mass="8482">MNNWKPISIQDSSKIYGGGPILTAILTIAPVVISAISALIPIIKAATSKKGEINKTGSVKWDDTSPTSSTTVYKPVYVAY</sequence>
<evidence type="ECO:0000256" key="1">
    <source>
        <dbReference type="SAM" id="Phobius"/>
    </source>
</evidence>
<keyword evidence="1" id="KW-0812">Transmembrane</keyword>
<gene>
    <name evidence="2" type="ORF">WG617_00385</name>
</gene>
<feature type="transmembrane region" description="Helical" evidence="1">
    <location>
        <begin position="20"/>
        <end position="43"/>
    </location>
</feature>
<keyword evidence="1" id="KW-0472">Membrane</keyword>